<keyword evidence="5 6" id="KW-0472">Membrane</keyword>
<dbReference type="GO" id="GO:0005886">
    <property type="term" value="C:plasma membrane"/>
    <property type="evidence" value="ECO:0007669"/>
    <property type="project" value="UniProtKB-SubCell"/>
</dbReference>
<feature type="transmembrane region" description="Helical" evidence="6">
    <location>
        <begin position="49"/>
        <end position="70"/>
    </location>
</feature>
<evidence type="ECO:0000256" key="1">
    <source>
        <dbReference type="ARBA" id="ARBA00004651"/>
    </source>
</evidence>
<evidence type="ECO:0000313" key="8">
    <source>
        <dbReference type="Proteomes" id="UP000001283"/>
    </source>
</evidence>
<dbReference type="Pfam" id="PF03788">
    <property type="entry name" value="LrgA"/>
    <property type="match status" value="1"/>
</dbReference>
<feature type="transmembrane region" description="Helical" evidence="6">
    <location>
        <begin position="107"/>
        <end position="134"/>
    </location>
</feature>
<dbReference type="InterPro" id="IPR005538">
    <property type="entry name" value="LrgA/CidA"/>
</dbReference>
<evidence type="ECO:0000256" key="3">
    <source>
        <dbReference type="ARBA" id="ARBA00022692"/>
    </source>
</evidence>
<keyword evidence="7" id="KW-0378">Hydrolase</keyword>
<comment type="subcellular location">
    <subcellularLocation>
        <location evidence="1">Cell membrane</location>
        <topology evidence="1">Multi-pass membrane protein</topology>
    </subcellularLocation>
</comment>
<dbReference type="Proteomes" id="UP000001283">
    <property type="component" value="Chromosome"/>
</dbReference>
<accession>A0A8D4BQZ2</accession>
<dbReference type="KEGG" id="bmh:BMWSH_4475"/>
<protein>
    <submittedName>
        <fullName evidence="7">Murein hydrolase exporter, LrgA family</fullName>
    </submittedName>
</protein>
<keyword evidence="2" id="KW-1003">Cell membrane</keyword>
<dbReference type="AlphaFoldDB" id="A0A8D4BQZ2"/>
<gene>
    <name evidence="7" type="ORF">BMWSH_4475</name>
</gene>
<feature type="transmembrane region" description="Helical" evidence="6">
    <location>
        <begin position="23"/>
        <end position="43"/>
    </location>
</feature>
<dbReference type="EMBL" id="CP003017">
    <property type="protein sequence ID" value="AEN91353.1"/>
    <property type="molecule type" value="Genomic_DNA"/>
</dbReference>
<sequence length="161" mass="17700">MIFILYNEVNKQREVKEMSAKKVYGFLTQAFIFSVIMLISDFIAEHLPFPMPASVIGLVLLFLALCLKIIKLEQVESLGTALTSLIGFLFVPAGISVMNSLGVMQQYGIQICLVIIVATIILLGVTGLFSQLILGMTKDNKAKEEIKDVAMSEKTKKQGIA</sequence>
<evidence type="ECO:0000256" key="4">
    <source>
        <dbReference type="ARBA" id="ARBA00022989"/>
    </source>
</evidence>
<keyword evidence="3 6" id="KW-0812">Transmembrane</keyword>
<keyword evidence="4 6" id="KW-1133">Transmembrane helix</keyword>
<organism evidence="7 8">
    <name type="scientific">Priestia megaterium (strain WSH-002)</name>
    <name type="common">Bacillus megaterium</name>
    <dbReference type="NCBI Taxonomy" id="1006007"/>
    <lineage>
        <taxon>Bacteria</taxon>
        <taxon>Bacillati</taxon>
        <taxon>Bacillota</taxon>
        <taxon>Bacilli</taxon>
        <taxon>Bacillales</taxon>
        <taxon>Bacillaceae</taxon>
        <taxon>Priestia</taxon>
    </lineage>
</organism>
<evidence type="ECO:0000256" key="6">
    <source>
        <dbReference type="SAM" id="Phobius"/>
    </source>
</evidence>
<proteinExistence type="predicted"/>
<dbReference type="PANTHER" id="PTHR33931:SF4">
    <property type="entry name" value="ANTIHOLIN-LIKE PROTEIN LRGA"/>
    <property type="match status" value="1"/>
</dbReference>
<name>A0A8D4BQZ2_PRIMW</name>
<evidence type="ECO:0000256" key="5">
    <source>
        <dbReference type="ARBA" id="ARBA00023136"/>
    </source>
</evidence>
<dbReference type="GO" id="GO:0016787">
    <property type="term" value="F:hydrolase activity"/>
    <property type="evidence" value="ECO:0007669"/>
    <property type="project" value="UniProtKB-KW"/>
</dbReference>
<dbReference type="PANTHER" id="PTHR33931">
    <property type="entry name" value="HOLIN-LIKE PROTEIN CIDA-RELATED"/>
    <property type="match status" value="1"/>
</dbReference>
<dbReference type="NCBIfam" id="NF003155">
    <property type="entry name" value="PRK04125.1"/>
    <property type="match status" value="1"/>
</dbReference>
<feature type="transmembrane region" description="Helical" evidence="6">
    <location>
        <begin position="82"/>
        <end position="101"/>
    </location>
</feature>
<evidence type="ECO:0000256" key="2">
    <source>
        <dbReference type="ARBA" id="ARBA00022475"/>
    </source>
</evidence>
<evidence type="ECO:0000313" key="7">
    <source>
        <dbReference type="EMBL" id="AEN91353.1"/>
    </source>
</evidence>
<reference evidence="7 8" key="1">
    <citation type="journal article" date="2011" name="J. Bacteriol.">
        <title>Complete genome sequence of the industrial strain Bacillus megaterium WSH-002.</title>
        <authorList>
            <person name="Liu L."/>
            <person name="Li Y."/>
            <person name="Zhang J."/>
            <person name="Zou W."/>
            <person name="Zhou Z."/>
            <person name="Liu J."/>
            <person name="Li X."/>
            <person name="Wang L."/>
            <person name="Chen J."/>
        </authorList>
    </citation>
    <scope>NUCLEOTIDE SEQUENCE [LARGE SCALE GENOMIC DNA]</scope>
    <source>
        <strain evidence="7 8">WSH-002</strain>
    </source>
</reference>